<evidence type="ECO:0000313" key="2">
    <source>
        <dbReference type="EMBL" id="KAF2427839.1"/>
    </source>
</evidence>
<dbReference type="AlphaFoldDB" id="A0A9P4NN99"/>
<accession>A0A9P4NN99</accession>
<proteinExistence type="predicted"/>
<organism evidence="2 3">
    <name type="scientific">Tothia fuscella</name>
    <dbReference type="NCBI Taxonomy" id="1048955"/>
    <lineage>
        <taxon>Eukaryota</taxon>
        <taxon>Fungi</taxon>
        <taxon>Dikarya</taxon>
        <taxon>Ascomycota</taxon>
        <taxon>Pezizomycotina</taxon>
        <taxon>Dothideomycetes</taxon>
        <taxon>Pleosporomycetidae</taxon>
        <taxon>Venturiales</taxon>
        <taxon>Cylindrosympodiaceae</taxon>
        <taxon>Tothia</taxon>
    </lineage>
</organism>
<dbReference type="Proteomes" id="UP000800235">
    <property type="component" value="Unassembled WGS sequence"/>
</dbReference>
<evidence type="ECO:0000313" key="3">
    <source>
        <dbReference type="Proteomes" id="UP000800235"/>
    </source>
</evidence>
<gene>
    <name evidence="2" type="ORF">EJ08DRAFT_333211</name>
</gene>
<keyword evidence="3" id="KW-1185">Reference proteome</keyword>
<protein>
    <submittedName>
        <fullName evidence="2">Uncharacterized protein</fullName>
    </submittedName>
</protein>
<sequence length="196" mass="22646">MVDAQARSLVYKIQVLTAKVSLLQAENEGLRRGIMIEKNRRKRGKALFDVIRAEGPSVALWMSPTKVQRCRDVMAEKEYEKVREAERKAEEKIEKQRIKDARVLEVIDNKRKRAEAKKLKDKEKAEQKAVRQEALEQRAVDKQLSNNLNLTVKRPQRATAVSTKSIRLVVKFKVVIINGRARLVPRHSLRTVRARS</sequence>
<keyword evidence="1" id="KW-0175">Coiled coil</keyword>
<comment type="caution">
    <text evidence="2">The sequence shown here is derived from an EMBL/GenBank/DDBJ whole genome shotgun (WGS) entry which is preliminary data.</text>
</comment>
<dbReference type="EMBL" id="MU007057">
    <property type="protein sequence ID" value="KAF2427839.1"/>
    <property type="molecule type" value="Genomic_DNA"/>
</dbReference>
<evidence type="ECO:0000256" key="1">
    <source>
        <dbReference type="SAM" id="Coils"/>
    </source>
</evidence>
<dbReference type="OrthoDB" id="3945463at2759"/>
<feature type="coiled-coil region" evidence="1">
    <location>
        <begin position="75"/>
        <end position="133"/>
    </location>
</feature>
<name>A0A9P4NN99_9PEZI</name>
<reference evidence="2" key="1">
    <citation type="journal article" date="2020" name="Stud. Mycol.">
        <title>101 Dothideomycetes genomes: a test case for predicting lifestyles and emergence of pathogens.</title>
        <authorList>
            <person name="Haridas S."/>
            <person name="Albert R."/>
            <person name="Binder M."/>
            <person name="Bloem J."/>
            <person name="Labutti K."/>
            <person name="Salamov A."/>
            <person name="Andreopoulos B."/>
            <person name="Baker S."/>
            <person name="Barry K."/>
            <person name="Bills G."/>
            <person name="Bluhm B."/>
            <person name="Cannon C."/>
            <person name="Castanera R."/>
            <person name="Culley D."/>
            <person name="Daum C."/>
            <person name="Ezra D."/>
            <person name="Gonzalez J."/>
            <person name="Henrissat B."/>
            <person name="Kuo A."/>
            <person name="Liang C."/>
            <person name="Lipzen A."/>
            <person name="Lutzoni F."/>
            <person name="Magnuson J."/>
            <person name="Mondo S."/>
            <person name="Nolan M."/>
            <person name="Ohm R."/>
            <person name="Pangilinan J."/>
            <person name="Park H.-J."/>
            <person name="Ramirez L."/>
            <person name="Alfaro M."/>
            <person name="Sun H."/>
            <person name="Tritt A."/>
            <person name="Yoshinaga Y."/>
            <person name="Zwiers L.-H."/>
            <person name="Turgeon B."/>
            <person name="Goodwin S."/>
            <person name="Spatafora J."/>
            <person name="Crous P."/>
            <person name="Grigoriev I."/>
        </authorList>
    </citation>
    <scope>NUCLEOTIDE SEQUENCE</scope>
    <source>
        <strain evidence="2">CBS 130266</strain>
    </source>
</reference>